<organism evidence="1 2">
    <name type="scientific">Streptococcus parauberis</name>
    <dbReference type="NCBI Taxonomy" id="1348"/>
    <lineage>
        <taxon>Bacteria</taxon>
        <taxon>Bacillati</taxon>
        <taxon>Bacillota</taxon>
        <taxon>Bacilli</taxon>
        <taxon>Lactobacillales</taxon>
        <taxon>Streptococcaceae</taxon>
        <taxon>Streptococcus</taxon>
    </lineage>
</organism>
<dbReference type="RefSeq" id="WP_311982003.1">
    <property type="nucleotide sequence ID" value="NZ_JARQAG010000005.1"/>
</dbReference>
<dbReference type="EMBL" id="JARQAG010000005">
    <property type="protein sequence ID" value="MDT2731529.1"/>
    <property type="molecule type" value="Genomic_DNA"/>
</dbReference>
<comment type="caution">
    <text evidence="1">The sequence shown here is derived from an EMBL/GenBank/DDBJ whole genome shotgun (WGS) entry which is preliminary data.</text>
</comment>
<dbReference type="Proteomes" id="UP001180515">
    <property type="component" value="Unassembled WGS sequence"/>
</dbReference>
<keyword evidence="1" id="KW-0547">Nucleotide-binding</keyword>
<gene>
    <name evidence="1" type="ORF">P7G31_04585</name>
</gene>
<evidence type="ECO:0000313" key="1">
    <source>
        <dbReference type="EMBL" id="MDT2731529.1"/>
    </source>
</evidence>
<evidence type="ECO:0000313" key="2">
    <source>
        <dbReference type="Proteomes" id="UP001180515"/>
    </source>
</evidence>
<reference evidence="1" key="1">
    <citation type="submission" date="2023-03" db="EMBL/GenBank/DDBJ databases">
        <authorList>
            <person name="Shen W."/>
            <person name="Cai J."/>
        </authorList>
    </citation>
    <scope>NUCLEOTIDE SEQUENCE</scope>
    <source>
        <strain evidence="1">P82-2</strain>
    </source>
</reference>
<keyword evidence="1" id="KW-0067">ATP-binding</keyword>
<dbReference type="GO" id="GO:0005524">
    <property type="term" value="F:ATP binding"/>
    <property type="evidence" value="ECO:0007669"/>
    <property type="project" value="UniProtKB-KW"/>
</dbReference>
<sequence>MTNHKNKKFVGEIRPVVYIETLQIQKSIIDVIVIKNTKSTPYYLTEKFQDIISYNIYTRIQDTNTAKDKSADIDKVEFLWKKRFGLLSTPIEKLESFFDLEENWVTSITNETSKYYKFHPEYTISYDNDMRKGYEYYHFFQTDFTPSFINYKFNYHQTVLKEVLGISLDGGRYLTPCPETDGVSFSSFSRWDITFKYFERDSFLFRFNKFLYNSHQSDDARIARDNFLSCVLLFDDANQRNQFKKYIETHWNEENKKYEPLVNPPHIPEQPQNYRKEYFDEQCKNILVLQKMFFAFKNNK</sequence>
<name>A0AAE4HWB2_9STRE</name>
<protein>
    <submittedName>
        <fullName evidence="1">ATP-binding protein</fullName>
    </submittedName>
</protein>
<dbReference type="AlphaFoldDB" id="A0AAE4HWB2"/>
<accession>A0AAE4HWB2</accession>
<proteinExistence type="predicted"/>